<evidence type="ECO:0000256" key="2">
    <source>
        <dbReference type="ARBA" id="ARBA00004173"/>
    </source>
</evidence>
<evidence type="ECO:0000259" key="10">
    <source>
        <dbReference type="Pfam" id="PF07819"/>
    </source>
</evidence>
<sequence length="356" mass="39481">MPKSISPRGWFRKRLDENVDKAKSLPNRTGLDITTSSQSLPKQEDDGAVQDTHLKVPDLTLQDELGQDKCGLFLLSDEVGQQTPKYNVDIVAVHGLGGDAYKTWTHDNGKIWLRDFLPTDIPEARVFTYGYNSTLLFSRETGRVRDYARALLEDIRSERTLADEKARPLIFVCHSMGGIIVKQALIIANNESTNYPGFKSSVSAILFLGTPHRGSPSAEYADIHFKIANVIITGSQMSRLSGPLRKELVHSLRTNAKDLLHIAEDFRVHTGTMKIASFIEQQNMRGLNERIVDDISGVTGASTERVVPMPGCDHRAICRYGERNSNYKKLLAAVKDGISSSQRIAPSLDGVVSFPD</sequence>
<dbReference type="RefSeq" id="XP_007800404.1">
    <property type="nucleotide sequence ID" value="XM_007802213.1"/>
</dbReference>
<dbReference type="InterPro" id="IPR052374">
    <property type="entry name" value="SERAC1"/>
</dbReference>
<name>U1HWY8_ENDPU</name>
<comment type="similarity">
    <text evidence="8">Belongs to the GPI inositol-deacylase family.</text>
</comment>
<feature type="region of interest" description="Disordered" evidence="9">
    <location>
        <begin position="21"/>
        <end position="47"/>
    </location>
</feature>
<keyword evidence="5 8" id="KW-0256">Endoplasmic reticulum</keyword>
<dbReference type="GO" id="GO:0015031">
    <property type="term" value="P:protein transport"/>
    <property type="evidence" value="ECO:0007669"/>
    <property type="project" value="UniProtKB-KW"/>
</dbReference>
<dbReference type="GO" id="GO:0005739">
    <property type="term" value="C:mitochondrion"/>
    <property type="evidence" value="ECO:0007669"/>
    <property type="project" value="UniProtKB-SubCell"/>
</dbReference>
<dbReference type="OMA" id="DHRTICK"/>
<gene>
    <name evidence="11" type="ORF">EPUS_05357</name>
</gene>
<dbReference type="PANTHER" id="PTHR48182:SF2">
    <property type="entry name" value="PROTEIN SERAC1"/>
    <property type="match status" value="1"/>
</dbReference>
<evidence type="ECO:0000313" key="11">
    <source>
        <dbReference type="EMBL" id="ERF73934.1"/>
    </source>
</evidence>
<keyword evidence="8" id="KW-0813">Transport</keyword>
<evidence type="ECO:0000256" key="1">
    <source>
        <dbReference type="ARBA" id="ARBA00003496"/>
    </source>
</evidence>
<dbReference type="Gene3D" id="3.40.50.1820">
    <property type="entry name" value="alpha/beta hydrolase"/>
    <property type="match status" value="1"/>
</dbReference>
<evidence type="ECO:0000256" key="4">
    <source>
        <dbReference type="ARBA" id="ARBA00015856"/>
    </source>
</evidence>
<feature type="compositionally biased region" description="Polar residues" evidence="9">
    <location>
        <begin position="32"/>
        <end position="41"/>
    </location>
</feature>
<organism evidence="11 12">
    <name type="scientific">Endocarpon pusillum (strain Z07020 / HMAS-L-300199)</name>
    <name type="common">Lichen-forming fungus</name>
    <dbReference type="NCBI Taxonomy" id="1263415"/>
    <lineage>
        <taxon>Eukaryota</taxon>
        <taxon>Fungi</taxon>
        <taxon>Dikarya</taxon>
        <taxon>Ascomycota</taxon>
        <taxon>Pezizomycotina</taxon>
        <taxon>Eurotiomycetes</taxon>
        <taxon>Chaetothyriomycetidae</taxon>
        <taxon>Verrucariales</taxon>
        <taxon>Verrucariaceae</taxon>
        <taxon>Endocarpon</taxon>
    </lineage>
</organism>
<comment type="subcellular location">
    <subcellularLocation>
        <location evidence="8">Endoplasmic reticulum membrane</location>
    </subcellularLocation>
    <subcellularLocation>
        <location evidence="3">Membrane</location>
    </subcellularLocation>
    <subcellularLocation>
        <location evidence="2">Mitochondrion</location>
    </subcellularLocation>
</comment>
<evidence type="ECO:0000256" key="7">
    <source>
        <dbReference type="ARBA" id="ARBA00023136"/>
    </source>
</evidence>
<evidence type="ECO:0000256" key="6">
    <source>
        <dbReference type="ARBA" id="ARBA00023128"/>
    </source>
</evidence>
<keyword evidence="8" id="KW-0378">Hydrolase</keyword>
<dbReference type="EMBL" id="KE720913">
    <property type="protein sequence ID" value="ERF73934.1"/>
    <property type="molecule type" value="Genomic_DNA"/>
</dbReference>
<evidence type="ECO:0000313" key="12">
    <source>
        <dbReference type="Proteomes" id="UP000019373"/>
    </source>
</evidence>
<dbReference type="PANTHER" id="PTHR48182">
    <property type="entry name" value="PROTEIN SERAC1"/>
    <property type="match status" value="1"/>
</dbReference>
<feature type="domain" description="GPI inositol-deacylase PGAP1-like alpha/beta" evidence="10">
    <location>
        <begin position="127"/>
        <end position="218"/>
    </location>
</feature>
<dbReference type="GO" id="GO:0005789">
    <property type="term" value="C:endoplasmic reticulum membrane"/>
    <property type="evidence" value="ECO:0007669"/>
    <property type="project" value="UniProtKB-SubCell"/>
</dbReference>
<keyword evidence="12" id="KW-1185">Reference proteome</keyword>
<evidence type="ECO:0000256" key="9">
    <source>
        <dbReference type="SAM" id="MobiDB-lite"/>
    </source>
</evidence>
<dbReference type="AlphaFoldDB" id="U1HWY8"/>
<evidence type="ECO:0000256" key="8">
    <source>
        <dbReference type="RuleBase" id="RU365011"/>
    </source>
</evidence>
<reference evidence="12" key="1">
    <citation type="journal article" date="2014" name="BMC Genomics">
        <title>Genome characteristics reveal the impact of lichenization on lichen-forming fungus Endocarpon pusillum Hedwig (Verrucariales, Ascomycota).</title>
        <authorList>
            <person name="Wang Y.-Y."/>
            <person name="Liu B."/>
            <person name="Zhang X.-Y."/>
            <person name="Zhou Q.-M."/>
            <person name="Zhang T."/>
            <person name="Li H."/>
            <person name="Yu Y.-F."/>
            <person name="Zhang X.-L."/>
            <person name="Hao X.-Y."/>
            <person name="Wang M."/>
            <person name="Wang L."/>
            <person name="Wei J.-C."/>
        </authorList>
    </citation>
    <scope>NUCLEOTIDE SEQUENCE [LARGE SCALE GENOMIC DNA]</scope>
    <source>
        <strain evidence="12">Z07020 / HMAS-L-300199</strain>
    </source>
</reference>
<dbReference type="InterPro" id="IPR012908">
    <property type="entry name" value="PGAP1-ab_dom-like"/>
</dbReference>
<dbReference type="GO" id="GO:0016788">
    <property type="term" value="F:hydrolase activity, acting on ester bonds"/>
    <property type="evidence" value="ECO:0007669"/>
    <property type="project" value="InterPro"/>
</dbReference>
<dbReference type="eggNOG" id="KOG2029">
    <property type="taxonomic scope" value="Eukaryota"/>
</dbReference>
<dbReference type="EC" id="3.1.-.-" evidence="8"/>
<proteinExistence type="inferred from homology"/>
<dbReference type="Proteomes" id="UP000019373">
    <property type="component" value="Unassembled WGS sequence"/>
</dbReference>
<dbReference type="Pfam" id="PF07819">
    <property type="entry name" value="PGAP1"/>
    <property type="match status" value="1"/>
</dbReference>
<evidence type="ECO:0000256" key="3">
    <source>
        <dbReference type="ARBA" id="ARBA00004370"/>
    </source>
</evidence>
<dbReference type="InterPro" id="IPR029058">
    <property type="entry name" value="AB_hydrolase_fold"/>
</dbReference>
<accession>U1HWY8</accession>
<keyword evidence="7 8" id="KW-0472">Membrane</keyword>
<dbReference type="GeneID" id="19240310"/>
<dbReference type="OrthoDB" id="5086500at2759"/>
<comment type="function">
    <text evidence="1 8">Involved in inositol deacylation of GPI-anchored proteins which plays important roles in the quality control and ER-associated degradation of GPI-anchored proteins.</text>
</comment>
<keyword evidence="6" id="KW-0496">Mitochondrion</keyword>
<evidence type="ECO:0000256" key="5">
    <source>
        <dbReference type="ARBA" id="ARBA00022824"/>
    </source>
</evidence>
<keyword evidence="8" id="KW-0653">Protein transport</keyword>
<protein>
    <recommendedName>
        <fullName evidence="4 8">GPI inositol-deacylase</fullName>
        <ecNumber evidence="8">3.1.-.-</ecNumber>
    </recommendedName>
</protein>
<dbReference type="HOGENOM" id="CLU_000288_182_1_1"/>
<dbReference type="SUPFAM" id="SSF53474">
    <property type="entry name" value="alpha/beta-Hydrolases"/>
    <property type="match status" value="1"/>
</dbReference>